<evidence type="ECO:0000256" key="5">
    <source>
        <dbReference type="ARBA" id="ARBA00023136"/>
    </source>
</evidence>
<feature type="domain" description="EamA" evidence="7">
    <location>
        <begin position="152"/>
        <end position="288"/>
    </location>
</feature>
<feature type="transmembrane region" description="Helical" evidence="6">
    <location>
        <begin position="64"/>
        <end position="83"/>
    </location>
</feature>
<feature type="transmembrane region" description="Helical" evidence="6">
    <location>
        <begin position="155"/>
        <end position="171"/>
    </location>
</feature>
<organism evidence="8 9">
    <name type="scientific">Desulfocurvibacter africanus subsp. africanus str. Walvis Bay</name>
    <dbReference type="NCBI Taxonomy" id="690850"/>
    <lineage>
        <taxon>Bacteria</taxon>
        <taxon>Pseudomonadati</taxon>
        <taxon>Thermodesulfobacteriota</taxon>
        <taxon>Desulfovibrionia</taxon>
        <taxon>Desulfovibrionales</taxon>
        <taxon>Desulfovibrionaceae</taxon>
        <taxon>Desulfocurvibacter</taxon>
    </lineage>
</organism>
<dbReference type="GO" id="GO:0016020">
    <property type="term" value="C:membrane"/>
    <property type="evidence" value="ECO:0007669"/>
    <property type="project" value="UniProtKB-SubCell"/>
</dbReference>
<evidence type="ECO:0000259" key="7">
    <source>
        <dbReference type="Pfam" id="PF00892"/>
    </source>
</evidence>
<feature type="transmembrane region" description="Helical" evidence="6">
    <location>
        <begin position="183"/>
        <end position="201"/>
    </location>
</feature>
<keyword evidence="5 6" id="KW-0472">Membrane</keyword>
<feature type="transmembrane region" description="Helical" evidence="6">
    <location>
        <begin position="32"/>
        <end position="52"/>
    </location>
</feature>
<feature type="transmembrane region" description="Helical" evidence="6">
    <location>
        <begin position="246"/>
        <end position="265"/>
    </location>
</feature>
<gene>
    <name evidence="8" type="ORF">Desaf_0247</name>
</gene>
<dbReference type="EMBL" id="CP003221">
    <property type="protein sequence ID" value="EGJ48605.1"/>
    <property type="molecule type" value="Genomic_DNA"/>
</dbReference>
<name>F3YTZ9_DESAF</name>
<feature type="transmembrane region" description="Helical" evidence="6">
    <location>
        <begin position="271"/>
        <end position="288"/>
    </location>
</feature>
<reference evidence="8 9" key="1">
    <citation type="journal article" date="2011" name="J. Bacteriol.">
        <title>Genome sequence of the mercury-methylating and pleomorphic Desulfovibrio africanus Strain Walvis Bay.</title>
        <authorList>
            <person name="Brown S.D."/>
            <person name="Wall J.D."/>
            <person name="Kucken A.M."/>
            <person name="Gilmour C.C."/>
            <person name="Podar M."/>
            <person name="Brandt C.C."/>
            <person name="Teshima H."/>
            <person name="Detter J.C."/>
            <person name="Han C.S."/>
            <person name="Land M.L."/>
            <person name="Lucas S."/>
            <person name="Han J."/>
            <person name="Pennacchio L."/>
            <person name="Nolan M."/>
            <person name="Pitluck S."/>
            <person name="Woyke T."/>
            <person name="Goodwin L."/>
            <person name="Palumbo A.V."/>
            <person name="Elias D.A."/>
        </authorList>
    </citation>
    <scope>NUCLEOTIDE SEQUENCE [LARGE SCALE GENOMIC DNA]</scope>
    <source>
        <strain evidence="8 9">Walvis Bay</strain>
    </source>
</reference>
<comment type="similarity">
    <text evidence="2">Belongs to the EamA transporter family.</text>
</comment>
<protein>
    <recommendedName>
        <fullName evidence="7">EamA domain-containing protein</fullName>
    </recommendedName>
</protein>
<sequence length="302" mass="31904">MPAIYVKLVASMAIWGGTWVSGRIVAGAMEPFSAAFLRFLVASIFLVFMTMREEKRLPILRREHMLHALLLGLTGVFAYNAFFFSGLRSVPAGKAALIIASTPAVMAIFSGLFLKERLGRWHAVGIPLSLSGVLLIISRGDPLALLEGGLGRGELYIFGCVAAWSAYSLLGKRAMVIMSPLTAVTWSCIIGCILLLPAALAEGLAGTVRSIGPVVWGNLLFLGVMATGLSFAWYYEGIKAIGASRAGVFINLVPVAAIGLGVLVLGESVTWTLAAGGAMVICGVWLTNRRPQPARAPADNAA</sequence>
<evidence type="ECO:0000256" key="3">
    <source>
        <dbReference type="ARBA" id="ARBA00022692"/>
    </source>
</evidence>
<accession>F3YTZ9</accession>
<evidence type="ECO:0000256" key="1">
    <source>
        <dbReference type="ARBA" id="ARBA00004141"/>
    </source>
</evidence>
<dbReference type="AlphaFoldDB" id="F3YTZ9"/>
<dbReference type="eggNOG" id="COG0697">
    <property type="taxonomic scope" value="Bacteria"/>
</dbReference>
<dbReference type="HOGENOM" id="CLU_033863_4_2_7"/>
<evidence type="ECO:0000313" key="8">
    <source>
        <dbReference type="EMBL" id="EGJ48605.1"/>
    </source>
</evidence>
<feature type="transmembrane region" description="Helical" evidence="6">
    <location>
        <begin position="213"/>
        <end position="234"/>
    </location>
</feature>
<keyword evidence="4 6" id="KW-1133">Transmembrane helix</keyword>
<evidence type="ECO:0000256" key="6">
    <source>
        <dbReference type="SAM" id="Phobius"/>
    </source>
</evidence>
<comment type="subcellular location">
    <subcellularLocation>
        <location evidence="1">Membrane</location>
        <topology evidence="1">Multi-pass membrane protein</topology>
    </subcellularLocation>
</comment>
<dbReference type="SUPFAM" id="SSF103481">
    <property type="entry name" value="Multidrug resistance efflux transporter EmrE"/>
    <property type="match status" value="2"/>
</dbReference>
<dbReference type="InterPro" id="IPR000620">
    <property type="entry name" value="EamA_dom"/>
</dbReference>
<dbReference type="STRING" id="690850.Desaf_0247"/>
<dbReference type="InterPro" id="IPR050638">
    <property type="entry name" value="AA-Vitamin_Transporters"/>
</dbReference>
<dbReference type="InterPro" id="IPR037185">
    <property type="entry name" value="EmrE-like"/>
</dbReference>
<keyword evidence="9" id="KW-1185">Reference proteome</keyword>
<feature type="transmembrane region" description="Helical" evidence="6">
    <location>
        <begin position="95"/>
        <end position="114"/>
    </location>
</feature>
<keyword evidence="3 6" id="KW-0812">Transmembrane</keyword>
<feature type="transmembrane region" description="Helical" evidence="6">
    <location>
        <begin position="121"/>
        <end position="140"/>
    </location>
</feature>
<evidence type="ECO:0000256" key="2">
    <source>
        <dbReference type="ARBA" id="ARBA00007362"/>
    </source>
</evidence>
<evidence type="ECO:0000313" key="9">
    <source>
        <dbReference type="Proteomes" id="UP000007844"/>
    </source>
</evidence>
<dbReference type="RefSeq" id="WP_014258464.1">
    <property type="nucleotide sequence ID" value="NC_016629.1"/>
</dbReference>
<evidence type="ECO:0000256" key="4">
    <source>
        <dbReference type="ARBA" id="ARBA00022989"/>
    </source>
</evidence>
<dbReference type="Proteomes" id="UP000007844">
    <property type="component" value="Chromosome"/>
</dbReference>
<dbReference type="Pfam" id="PF00892">
    <property type="entry name" value="EamA"/>
    <property type="match status" value="2"/>
</dbReference>
<dbReference type="PANTHER" id="PTHR32322">
    <property type="entry name" value="INNER MEMBRANE TRANSPORTER"/>
    <property type="match status" value="1"/>
</dbReference>
<proteinExistence type="inferred from homology"/>
<dbReference type="KEGG" id="daf:Desaf_0247"/>
<feature type="domain" description="EamA" evidence="7">
    <location>
        <begin position="8"/>
        <end position="137"/>
    </location>
</feature>
<dbReference type="PANTHER" id="PTHR32322:SF2">
    <property type="entry name" value="EAMA DOMAIN-CONTAINING PROTEIN"/>
    <property type="match status" value="1"/>
</dbReference>